<keyword evidence="2" id="KW-1185">Reference proteome</keyword>
<accession>A0ABV5SLX4</accession>
<proteinExistence type="predicted"/>
<organism evidence="1 2">
    <name type="scientific">Agromyces lapidis</name>
    <dbReference type="NCBI Taxonomy" id="279574"/>
    <lineage>
        <taxon>Bacteria</taxon>
        <taxon>Bacillati</taxon>
        <taxon>Actinomycetota</taxon>
        <taxon>Actinomycetes</taxon>
        <taxon>Micrococcales</taxon>
        <taxon>Microbacteriaceae</taxon>
        <taxon>Agromyces</taxon>
    </lineage>
</organism>
<evidence type="ECO:0000313" key="1">
    <source>
        <dbReference type="EMBL" id="MFB9641329.1"/>
    </source>
</evidence>
<dbReference type="RefSeq" id="WP_157422937.1">
    <property type="nucleotide sequence ID" value="NZ_BAAANI010000006.1"/>
</dbReference>
<evidence type="ECO:0000313" key="2">
    <source>
        <dbReference type="Proteomes" id="UP001589667"/>
    </source>
</evidence>
<gene>
    <name evidence="1" type="ORF">ACFFQV_03395</name>
</gene>
<reference evidence="1 2" key="1">
    <citation type="submission" date="2024-09" db="EMBL/GenBank/DDBJ databases">
        <authorList>
            <person name="Sun Q."/>
            <person name="Mori K."/>
        </authorList>
    </citation>
    <scope>NUCLEOTIDE SEQUENCE [LARGE SCALE GENOMIC DNA]</scope>
    <source>
        <strain evidence="1 2">JCM 14321</strain>
    </source>
</reference>
<name>A0ABV5SLX4_9MICO</name>
<comment type="caution">
    <text evidence="1">The sequence shown here is derived from an EMBL/GenBank/DDBJ whole genome shotgun (WGS) entry which is preliminary data.</text>
</comment>
<dbReference type="EMBL" id="JBHMBL010000001">
    <property type="protein sequence ID" value="MFB9641329.1"/>
    <property type="molecule type" value="Genomic_DNA"/>
</dbReference>
<protein>
    <submittedName>
        <fullName evidence="1">Uncharacterized protein</fullName>
    </submittedName>
</protein>
<dbReference type="Proteomes" id="UP001589667">
    <property type="component" value="Unassembled WGS sequence"/>
</dbReference>
<sequence>MTQLILSGDDQLTVPVVISIAEGLGYTATTPSEGSIKLERGSLHKTLWLGAMAGKGFHISFTFAIGVDQYGNTWLRFDEKGGLGAVKGGAIGYAKSKSAFEEFVAAVRAQTSERGILIGEQ</sequence>